<comment type="caution">
    <text evidence="1">The sequence shown here is derived from an EMBL/GenBank/DDBJ whole genome shotgun (WGS) entry which is preliminary data.</text>
</comment>
<sequence length="123" mass="13316">MSAATTEGFMETWRGMTAASLAADPDDAELSRHIAWASHRRFMQKEAHQYLHDLLEVCRAVRAAAQAKPLTPGELTDLESCLADFAEAVIAVTPVGELWRVVMLLASEAAGNKVVTGLEVQHG</sequence>
<accession>A0A1T1ANZ8</accession>
<dbReference type="RefSeq" id="WP_078363618.1">
    <property type="nucleotide sequence ID" value="NZ_MTJN01000002.1"/>
</dbReference>
<dbReference type="STRING" id="28066.RF819_03145"/>
<protein>
    <submittedName>
        <fullName evidence="1">Uncharacterized protein</fullName>
    </submittedName>
</protein>
<dbReference type="OrthoDB" id="9803101at2"/>
<gene>
    <name evidence="1" type="ORF">RF819_03145</name>
</gene>
<keyword evidence="2" id="KW-1185">Reference proteome</keyword>
<dbReference type="Proteomes" id="UP000190750">
    <property type="component" value="Unassembled WGS sequence"/>
</dbReference>
<evidence type="ECO:0000313" key="1">
    <source>
        <dbReference type="EMBL" id="OOV05839.1"/>
    </source>
</evidence>
<dbReference type="AlphaFoldDB" id="A0A1T1ANZ8"/>
<proteinExistence type="predicted"/>
<evidence type="ECO:0000313" key="2">
    <source>
        <dbReference type="Proteomes" id="UP000190750"/>
    </source>
</evidence>
<dbReference type="EMBL" id="MTJN01000002">
    <property type="protein sequence ID" value="OOV05839.1"/>
    <property type="molecule type" value="Genomic_DNA"/>
</dbReference>
<name>A0A1T1ANZ8_RHOFE</name>
<organism evidence="1 2">
    <name type="scientific">Rhodoferax fermentans</name>
    <dbReference type="NCBI Taxonomy" id="28066"/>
    <lineage>
        <taxon>Bacteria</taxon>
        <taxon>Pseudomonadati</taxon>
        <taxon>Pseudomonadota</taxon>
        <taxon>Betaproteobacteria</taxon>
        <taxon>Burkholderiales</taxon>
        <taxon>Comamonadaceae</taxon>
        <taxon>Rhodoferax</taxon>
    </lineage>
</organism>
<reference evidence="1 2" key="1">
    <citation type="submission" date="2017-01" db="EMBL/GenBank/DDBJ databases">
        <title>Genome sequencing of Rhodoferax fermentans JCM 7819.</title>
        <authorList>
            <person name="Kim Y.J."/>
            <person name="Farh M.E.-A."/>
            <person name="Yang D.-C."/>
        </authorList>
    </citation>
    <scope>NUCLEOTIDE SEQUENCE [LARGE SCALE GENOMIC DNA]</scope>
    <source>
        <strain evidence="1 2">JCM 7819</strain>
    </source>
</reference>